<sequence>MRNAFEKRSWKVENPACDRYIYSRKYDSACMPSPYELLPLLVTGTGGIGTRVVTELLRAMGVEAGHEKYDAHATVSWTHAVNDFAFGVPYPFSSERTLWWQNRKIRNRVDFENVFKPRWNHVVHLTRCPIKVIKSMLRPHAPVLRFVERATHSPSLTSPCASTYDCETDLKERVGWATSMYVAWNEHVERYADERLRIEDFGRSVEKTAKISRKLCDLSFALKRKTKTFHSCAARVDDIANSTIPLLLSSSRDDRGSRQAGLALEHLREARFAPGVDGPETIDEYLKMARRYGYAGECVVGNDKDERRLYWCSRKHEVQTDPPRVETLTEDSQTKGGIERCMTTKTEDCSLVETRCPTSPPPRDCLRARVLFRTPYRRLKCCFRCCLLYWLRATNFASNMRYHVEHAKETFMNIGFRALNPDAGDFGLDPELNLLVHPHAFAAISDVHMHPARGCHLTSSSSTNRSTTIASLYHHKPDVTLLPFGVKAARRKDPWMKDKEFKACVARMRNSKKLIFDVFDPSKQLPGVHLAKRLSLFMANNVGLEPPLNTSSPPVYRTNKIRERPIGVRGISLWQAILEHPNLDSVPQRTDLLLCCCMNVDGMHKGRMEHTKVLARHPAFNCPLDEKYRGHHIGFPRNDPGVHEIEAEFVLMLNDKYGNRKNMNGNYDAHMPVLMLGSKFVYSPNGVGEQCYREYEALVSGAIPVLDDSTYARRHAALSELPTVRVENASWETITPEFLEKKWEEMSRRDFDVSVLYLPHWYDLILAAAGII</sequence>
<organism evidence="1 2">
    <name type="scientific">Chrysophaeum taylorii</name>
    <dbReference type="NCBI Taxonomy" id="2483200"/>
    <lineage>
        <taxon>Eukaryota</taxon>
        <taxon>Sar</taxon>
        <taxon>Stramenopiles</taxon>
        <taxon>Ochrophyta</taxon>
        <taxon>Pelagophyceae</taxon>
        <taxon>Pelagomonadales</taxon>
        <taxon>Pelagomonadaceae</taxon>
        <taxon>Chrysophaeum</taxon>
    </lineage>
</organism>
<dbReference type="GO" id="GO:0005794">
    <property type="term" value="C:Golgi apparatus"/>
    <property type="evidence" value="ECO:0007669"/>
    <property type="project" value="TreeGrafter"/>
</dbReference>
<name>A0AAD7UJX5_9STRA</name>
<accession>A0AAD7UJX5</accession>
<reference evidence="1" key="1">
    <citation type="submission" date="2023-01" db="EMBL/GenBank/DDBJ databases">
        <title>Metagenome sequencing of chrysophaentin producing Chrysophaeum taylorii.</title>
        <authorList>
            <person name="Davison J."/>
            <person name="Bewley C."/>
        </authorList>
    </citation>
    <scope>NUCLEOTIDE SEQUENCE</scope>
    <source>
        <strain evidence="1">NIES-1699</strain>
    </source>
</reference>
<dbReference type="InterPro" id="IPR055286">
    <property type="entry name" value="RXYLT1-like"/>
</dbReference>
<dbReference type="GO" id="GO:0035269">
    <property type="term" value="P:protein O-linked glycosylation via mannose"/>
    <property type="evidence" value="ECO:0007669"/>
    <property type="project" value="InterPro"/>
</dbReference>
<evidence type="ECO:0000313" key="1">
    <source>
        <dbReference type="EMBL" id="KAJ8609627.1"/>
    </source>
</evidence>
<gene>
    <name evidence="1" type="ORF">CTAYLR_006301</name>
</gene>
<dbReference type="PANTHER" id="PTHR15576">
    <property type="entry name" value="RIBITOL-5-PHOSPHATE XYLOSYLTRANSFERASE 1"/>
    <property type="match status" value="1"/>
</dbReference>
<dbReference type="Proteomes" id="UP001230188">
    <property type="component" value="Unassembled WGS sequence"/>
</dbReference>
<dbReference type="EMBL" id="JAQMWT010000136">
    <property type="protein sequence ID" value="KAJ8609627.1"/>
    <property type="molecule type" value="Genomic_DNA"/>
</dbReference>
<comment type="caution">
    <text evidence="1">The sequence shown here is derived from an EMBL/GenBank/DDBJ whole genome shotgun (WGS) entry which is preliminary data.</text>
</comment>
<evidence type="ECO:0000313" key="2">
    <source>
        <dbReference type="Proteomes" id="UP001230188"/>
    </source>
</evidence>
<protein>
    <submittedName>
        <fullName evidence="1">Uncharacterized protein</fullName>
    </submittedName>
</protein>
<dbReference type="AlphaFoldDB" id="A0AAD7UJX5"/>
<dbReference type="PANTHER" id="PTHR15576:SF1">
    <property type="entry name" value="RIBITOL-5-PHOSPHATE XYLOSYLTRANSFERASE 1"/>
    <property type="match status" value="1"/>
</dbReference>
<dbReference type="GO" id="GO:0120053">
    <property type="term" value="F:ribitol beta-1,4-xylosyltransferase activity"/>
    <property type="evidence" value="ECO:0007669"/>
    <property type="project" value="InterPro"/>
</dbReference>
<proteinExistence type="predicted"/>
<keyword evidence="2" id="KW-1185">Reference proteome</keyword>